<organism evidence="1 2">
    <name type="scientific">Tritrichomonas foetus</name>
    <dbReference type="NCBI Taxonomy" id="1144522"/>
    <lineage>
        <taxon>Eukaryota</taxon>
        <taxon>Metamonada</taxon>
        <taxon>Parabasalia</taxon>
        <taxon>Tritrichomonadida</taxon>
        <taxon>Tritrichomonadidae</taxon>
        <taxon>Tritrichomonas</taxon>
    </lineage>
</organism>
<dbReference type="RefSeq" id="XP_068359141.1">
    <property type="nucleotide sequence ID" value="XM_068504732.1"/>
</dbReference>
<proteinExistence type="predicted"/>
<dbReference type="AlphaFoldDB" id="A0A1J4K990"/>
<evidence type="ECO:0000313" key="2">
    <source>
        <dbReference type="Proteomes" id="UP000179807"/>
    </source>
</evidence>
<dbReference type="VEuPathDB" id="TrichDB:TRFO_26078"/>
<dbReference type="GeneID" id="94839436"/>
<gene>
    <name evidence="1" type="ORF">TRFO_26078</name>
</gene>
<dbReference type="EMBL" id="MLAK01000739">
    <property type="protein sequence ID" value="OHT06005.1"/>
    <property type="molecule type" value="Genomic_DNA"/>
</dbReference>
<sequence length="243" mass="28829">MSTQNLQLFDFYLEICREVTGKSVIQSEDGSIFPEINNLVRERIKKIGEREKIHEIMVNKYLKCNEEKEKYLSYLKAIMISLDPKNSNHENRATTEEKINEFMKKIPDIQERLNGYENNQKLYNLQFSTSSPANNEETSKPYRQFIDHVTYIGYKSGWYLIGKGDLYFVTENSETKLSFETSDKVINHVISKEMYPKIYDNSVILMIECEYEKIERRKFVFKFDSQAVSFLNELKKIIEELKK</sequence>
<name>A0A1J4K990_9EUKA</name>
<evidence type="ECO:0000313" key="1">
    <source>
        <dbReference type="EMBL" id="OHT06005.1"/>
    </source>
</evidence>
<reference evidence="1" key="1">
    <citation type="submission" date="2016-10" db="EMBL/GenBank/DDBJ databases">
        <authorList>
            <person name="Benchimol M."/>
            <person name="Almeida L.G."/>
            <person name="Vasconcelos A.T."/>
            <person name="Perreira-Neves A."/>
            <person name="Rosa I.A."/>
            <person name="Tasca T."/>
            <person name="Bogo M.R."/>
            <person name="de Souza W."/>
        </authorList>
    </citation>
    <scope>NUCLEOTIDE SEQUENCE [LARGE SCALE GENOMIC DNA]</scope>
    <source>
        <strain evidence="1">K</strain>
    </source>
</reference>
<protein>
    <submittedName>
        <fullName evidence="1">Uncharacterized protein</fullName>
    </submittedName>
</protein>
<keyword evidence="2" id="KW-1185">Reference proteome</keyword>
<accession>A0A1J4K990</accession>
<dbReference type="Proteomes" id="UP000179807">
    <property type="component" value="Unassembled WGS sequence"/>
</dbReference>
<comment type="caution">
    <text evidence="1">The sequence shown here is derived from an EMBL/GenBank/DDBJ whole genome shotgun (WGS) entry which is preliminary data.</text>
</comment>